<accession>A0A383DUN2</accession>
<dbReference type="InterPro" id="IPR027417">
    <property type="entry name" value="P-loop_NTPase"/>
</dbReference>
<evidence type="ECO:0000256" key="1">
    <source>
        <dbReference type="ARBA" id="ARBA00022741"/>
    </source>
</evidence>
<dbReference type="Gene3D" id="3.30.450.90">
    <property type="match status" value="1"/>
</dbReference>
<sequence>DDVESLDILDSEAQSSIVIALVDRLINTAIRMNASDIHLERYKTFARTRYRLDGVLHNQTNFDNQLFQNYAGVVTRIKIMTSLDIAERRLPQDGATAVQIGDREVDLRVSVLPTNFGERVVMRILDRSGTALTLESLGFLEEDERKVFEAIDAPQGMVLVTGPTGSGKSTTLYAALGRVNREGINILTAEDPVEYSIDGVGQVQIKEDIGLTFTSTLRSFLRQDPEVILVGEIR</sequence>
<dbReference type="Pfam" id="PF00437">
    <property type="entry name" value="T2SSE"/>
    <property type="match status" value="1"/>
</dbReference>
<keyword evidence="1" id="KW-0547">Nucleotide-binding</keyword>
<dbReference type="Gene3D" id="3.40.50.300">
    <property type="entry name" value="P-loop containing nucleotide triphosphate hydrolases"/>
    <property type="match status" value="1"/>
</dbReference>
<keyword evidence="2" id="KW-0067">ATP-binding</keyword>
<evidence type="ECO:0000256" key="2">
    <source>
        <dbReference type="ARBA" id="ARBA00022840"/>
    </source>
</evidence>
<dbReference type="SUPFAM" id="SSF52540">
    <property type="entry name" value="P-loop containing nucleoside triphosphate hydrolases"/>
    <property type="match status" value="1"/>
</dbReference>
<dbReference type="GO" id="GO:0005524">
    <property type="term" value="F:ATP binding"/>
    <property type="evidence" value="ECO:0007669"/>
    <property type="project" value="UniProtKB-KW"/>
</dbReference>
<name>A0A383DUN2_9ZZZZ</name>
<dbReference type="InterPro" id="IPR001482">
    <property type="entry name" value="T2SS/T4SS_dom"/>
</dbReference>
<dbReference type="GO" id="GO:0005886">
    <property type="term" value="C:plasma membrane"/>
    <property type="evidence" value="ECO:0007669"/>
    <property type="project" value="TreeGrafter"/>
</dbReference>
<dbReference type="AlphaFoldDB" id="A0A383DUN2"/>
<dbReference type="GO" id="GO:0016887">
    <property type="term" value="F:ATP hydrolysis activity"/>
    <property type="evidence" value="ECO:0007669"/>
    <property type="project" value="TreeGrafter"/>
</dbReference>
<feature type="domain" description="Bacterial type II secretion system protein E" evidence="3">
    <location>
        <begin position="13"/>
        <end position="234"/>
    </location>
</feature>
<evidence type="ECO:0000313" key="4">
    <source>
        <dbReference type="EMBL" id="SVE48237.1"/>
    </source>
</evidence>
<proteinExistence type="predicted"/>
<gene>
    <name evidence="4" type="ORF">METZ01_LOCUS501091</name>
</gene>
<feature type="non-terminal residue" evidence="4">
    <location>
        <position position="1"/>
    </location>
</feature>
<feature type="non-terminal residue" evidence="4">
    <location>
        <position position="234"/>
    </location>
</feature>
<dbReference type="EMBL" id="UINC01220358">
    <property type="protein sequence ID" value="SVE48237.1"/>
    <property type="molecule type" value="Genomic_DNA"/>
</dbReference>
<dbReference type="PANTHER" id="PTHR30258:SF1">
    <property type="entry name" value="PROTEIN TRANSPORT PROTEIN HOFB HOMOLOG"/>
    <property type="match status" value="1"/>
</dbReference>
<reference evidence="4" key="1">
    <citation type="submission" date="2018-05" db="EMBL/GenBank/DDBJ databases">
        <authorList>
            <person name="Lanie J.A."/>
            <person name="Ng W.-L."/>
            <person name="Kazmierczak K.M."/>
            <person name="Andrzejewski T.M."/>
            <person name="Davidsen T.M."/>
            <person name="Wayne K.J."/>
            <person name="Tettelin H."/>
            <person name="Glass J.I."/>
            <person name="Rusch D."/>
            <person name="Podicherti R."/>
            <person name="Tsui H.-C.T."/>
            <person name="Winkler M.E."/>
        </authorList>
    </citation>
    <scope>NUCLEOTIDE SEQUENCE</scope>
</reference>
<dbReference type="PANTHER" id="PTHR30258">
    <property type="entry name" value="TYPE II SECRETION SYSTEM PROTEIN GSPE-RELATED"/>
    <property type="match status" value="1"/>
</dbReference>
<organism evidence="4">
    <name type="scientific">marine metagenome</name>
    <dbReference type="NCBI Taxonomy" id="408172"/>
    <lineage>
        <taxon>unclassified sequences</taxon>
        <taxon>metagenomes</taxon>
        <taxon>ecological metagenomes</taxon>
    </lineage>
</organism>
<protein>
    <recommendedName>
        <fullName evidence="3">Bacterial type II secretion system protein E domain-containing protein</fullName>
    </recommendedName>
</protein>
<evidence type="ECO:0000259" key="3">
    <source>
        <dbReference type="Pfam" id="PF00437"/>
    </source>
</evidence>